<evidence type="ECO:0000256" key="3">
    <source>
        <dbReference type="ARBA" id="ARBA00022825"/>
    </source>
</evidence>
<feature type="signal peptide" evidence="6">
    <location>
        <begin position="1"/>
        <end position="21"/>
    </location>
</feature>
<dbReference type="GO" id="GO:0004252">
    <property type="term" value="F:serine-type endopeptidase activity"/>
    <property type="evidence" value="ECO:0007669"/>
    <property type="project" value="InterPro"/>
</dbReference>
<dbReference type="GO" id="GO:0006508">
    <property type="term" value="P:proteolysis"/>
    <property type="evidence" value="ECO:0007669"/>
    <property type="project" value="UniProtKB-KW"/>
</dbReference>
<dbReference type="Gene3D" id="2.40.10.10">
    <property type="entry name" value="Trypsin-like serine proteases"/>
    <property type="match status" value="1"/>
</dbReference>
<evidence type="ECO:0000256" key="1">
    <source>
        <dbReference type="ARBA" id="ARBA00022670"/>
    </source>
</evidence>
<proteinExistence type="predicted"/>
<accession>A0A7M7IL03</accession>
<reference evidence="8" key="1">
    <citation type="submission" date="2021-01" db="UniProtKB">
        <authorList>
            <consortium name="EnsemblMetazoa"/>
        </authorList>
    </citation>
    <scope>IDENTIFICATION</scope>
    <source>
        <strain evidence="8">DH4</strain>
    </source>
</reference>
<dbReference type="FunFam" id="2.40.10.10:FF:000068">
    <property type="entry name" value="transmembrane protease serine 2"/>
    <property type="match status" value="1"/>
</dbReference>
<feature type="domain" description="Peptidase S1" evidence="7">
    <location>
        <begin position="29"/>
        <end position="209"/>
    </location>
</feature>
<gene>
    <name evidence="10" type="primary">LOC102656186</name>
</gene>
<evidence type="ECO:0000256" key="6">
    <source>
        <dbReference type="SAM" id="SignalP"/>
    </source>
</evidence>
<keyword evidence="4" id="KW-0865">Zymogen</keyword>
<dbReference type="PANTHER" id="PTHR24276:SF97">
    <property type="entry name" value="GH13245P2-RELATED"/>
    <property type="match status" value="1"/>
</dbReference>
<dbReference type="RefSeq" id="XP_016772200.1">
    <property type="nucleotide sequence ID" value="XM_016916711.2"/>
</dbReference>
<dbReference type="InterPro" id="IPR009003">
    <property type="entry name" value="Peptidase_S1_PA"/>
</dbReference>
<keyword evidence="2" id="KW-0378">Hydrolase</keyword>
<dbReference type="Proteomes" id="UP000005203">
    <property type="component" value="Linkage group LG15"/>
</dbReference>
<organism evidence="8">
    <name type="scientific">Apis mellifera</name>
    <name type="common">Honeybee</name>
    <dbReference type="NCBI Taxonomy" id="7460"/>
    <lineage>
        <taxon>Eukaryota</taxon>
        <taxon>Metazoa</taxon>
        <taxon>Ecdysozoa</taxon>
        <taxon>Arthropoda</taxon>
        <taxon>Hexapoda</taxon>
        <taxon>Insecta</taxon>
        <taxon>Pterygota</taxon>
        <taxon>Neoptera</taxon>
        <taxon>Endopterygota</taxon>
        <taxon>Hymenoptera</taxon>
        <taxon>Apocrita</taxon>
        <taxon>Aculeata</taxon>
        <taxon>Apoidea</taxon>
        <taxon>Anthophila</taxon>
        <taxon>Apidae</taxon>
        <taxon>Apis</taxon>
    </lineage>
</organism>
<evidence type="ECO:0000259" key="7">
    <source>
        <dbReference type="PROSITE" id="PS50240"/>
    </source>
</evidence>
<dbReference type="PROSITE" id="PS00134">
    <property type="entry name" value="TRYPSIN_HIS"/>
    <property type="match status" value="1"/>
</dbReference>
<keyword evidence="1" id="KW-0645">Protease</keyword>
<dbReference type="SUPFAM" id="SSF50494">
    <property type="entry name" value="Trypsin-like serine proteases"/>
    <property type="match status" value="1"/>
</dbReference>
<dbReference type="InterPro" id="IPR001254">
    <property type="entry name" value="Trypsin_dom"/>
</dbReference>
<evidence type="ECO:0000256" key="5">
    <source>
        <dbReference type="ARBA" id="ARBA00023157"/>
    </source>
</evidence>
<evidence type="ECO:0000256" key="2">
    <source>
        <dbReference type="ARBA" id="ARBA00022801"/>
    </source>
</evidence>
<dbReference type="CDD" id="cd00190">
    <property type="entry name" value="Tryp_SPc"/>
    <property type="match status" value="1"/>
</dbReference>
<keyword evidence="5" id="KW-1015">Disulfide bond</keyword>
<dbReference type="Pfam" id="PF00089">
    <property type="entry name" value="Trypsin"/>
    <property type="match status" value="1"/>
</dbReference>
<dbReference type="GeneID" id="102656186"/>
<dbReference type="InterPro" id="IPR018114">
    <property type="entry name" value="TRYPSIN_HIS"/>
</dbReference>
<dbReference type="EnsemblMetazoa" id="XM_016916711">
    <property type="protein sequence ID" value="XP_016772200"/>
    <property type="gene ID" value="LOC102656186"/>
</dbReference>
<dbReference type="AlphaFoldDB" id="A0A7M7IL03"/>
<evidence type="ECO:0000313" key="8">
    <source>
        <dbReference type="EnsemblMetazoa" id="XP_016772200"/>
    </source>
</evidence>
<evidence type="ECO:0000313" key="9">
    <source>
        <dbReference type="Proteomes" id="UP000005203"/>
    </source>
</evidence>
<protein>
    <submittedName>
        <fullName evidence="10">Trypsin-5 isoform X1</fullName>
    </submittedName>
</protein>
<evidence type="ECO:0000313" key="10">
    <source>
        <dbReference type="RefSeq" id="XP_016772200.1"/>
    </source>
</evidence>
<sequence>MDEFLFYKIFLLFLGLRTSEQKLSSEDRIVDGAFINITNVPYMLSYRVNNNHACGAAIINKEWGLTAAHCVTPFVDNPSVSLSVRSGSNRHDFGGIIHNVTAFSYHEKYNDRNNDYDIAVFKVYPPFDFNNKTQPVKLPENVNNFNTDWGLIAGWGYFIDFDPMLSEKLQYVIVPKVKRRKCVKDYKGRYEVTERQVCYGFSQGGKDAW</sequence>
<dbReference type="InterPro" id="IPR050430">
    <property type="entry name" value="Peptidase_S1"/>
</dbReference>
<feature type="chain" id="PRO_5044659971" evidence="6">
    <location>
        <begin position="22"/>
        <end position="209"/>
    </location>
</feature>
<keyword evidence="9" id="KW-1185">Reference proteome</keyword>
<dbReference type="PANTHER" id="PTHR24276">
    <property type="entry name" value="POLYSERASE-RELATED"/>
    <property type="match status" value="1"/>
</dbReference>
<dbReference type="SMART" id="SM00020">
    <property type="entry name" value="Tryp_SPc"/>
    <property type="match status" value="1"/>
</dbReference>
<dbReference type="KEGG" id="ame:102656186"/>
<keyword evidence="3" id="KW-0720">Serine protease</keyword>
<dbReference type="OrthoDB" id="10051896at2759"/>
<name>A0A7M7IL03_APIME</name>
<dbReference type="InterPro" id="IPR043504">
    <property type="entry name" value="Peptidase_S1_PA_chymotrypsin"/>
</dbReference>
<keyword evidence="6" id="KW-0732">Signal</keyword>
<dbReference type="PROSITE" id="PS50240">
    <property type="entry name" value="TRYPSIN_DOM"/>
    <property type="match status" value="1"/>
</dbReference>
<accession>A0A8B7KRR3</accession>
<evidence type="ECO:0000256" key="4">
    <source>
        <dbReference type="ARBA" id="ARBA00023145"/>
    </source>
</evidence>
<reference evidence="10" key="2">
    <citation type="submission" date="2025-04" db="UniProtKB">
        <authorList>
            <consortium name="RefSeq"/>
        </authorList>
    </citation>
    <scope>IDENTIFICATION</scope>
    <source>
        <strain evidence="10">DH4</strain>
        <tissue evidence="10">Whole body</tissue>
    </source>
</reference>